<accession>A0A8S0T5A3</accession>
<gene>
    <name evidence="1" type="ORF">OLEA9_A074513</name>
</gene>
<evidence type="ECO:0000313" key="2">
    <source>
        <dbReference type="Proteomes" id="UP000594638"/>
    </source>
</evidence>
<dbReference type="OrthoDB" id="1657181at2759"/>
<reference evidence="1 2" key="1">
    <citation type="submission" date="2019-12" db="EMBL/GenBank/DDBJ databases">
        <authorList>
            <person name="Alioto T."/>
            <person name="Alioto T."/>
            <person name="Gomez Garrido J."/>
        </authorList>
    </citation>
    <scope>NUCLEOTIDE SEQUENCE [LARGE SCALE GENOMIC DNA]</scope>
</reference>
<dbReference type="Gramene" id="OE9A074513T1">
    <property type="protein sequence ID" value="OE9A074513C1"/>
    <property type="gene ID" value="OE9A074513"/>
</dbReference>
<comment type="caution">
    <text evidence="1">The sequence shown here is derived from an EMBL/GenBank/DDBJ whole genome shotgun (WGS) entry which is preliminary data.</text>
</comment>
<dbReference type="Gramene" id="OE9A074513T2">
    <property type="protein sequence ID" value="OE9A074513C2"/>
    <property type="gene ID" value="OE9A074513"/>
</dbReference>
<evidence type="ECO:0000313" key="1">
    <source>
        <dbReference type="EMBL" id="CAA3000267.1"/>
    </source>
</evidence>
<dbReference type="Proteomes" id="UP000594638">
    <property type="component" value="Unassembled WGS sequence"/>
</dbReference>
<sequence>MYMTSSGKAEISRLNSAIEKTTKVVQELKAEISKRQASCHLHYSISQNEASTNKIHTDGSYGRQLLANNMDNIKAFTLIAEGEGVSVDLTEDLQLEALEIDQAYKLVVC</sequence>
<dbReference type="AlphaFoldDB" id="A0A8S0T5A3"/>
<organism evidence="1 2">
    <name type="scientific">Olea europaea subsp. europaea</name>
    <dbReference type="NCBI Taxonomy" id="158383"/>
    <lineage>
        <taxon>Eukaryota</taxon>
        <taxon>Viridiplantae</taxon>
        <taxon>Streptophyta</taxon>
        <taxon>Embryophyta</taxon>
        <taxon>Tracheophyta</taxon>
        <taxon>Spermatophyta</taxon>
        <taxon>Magnoliopsida</taxon>
        <taxon>eudicotyledons</taxon>
        <taxon>Gunneridae</taxon>
        <taxon>Pentapetalae</taxon>
        <taxon>asterids</taxon>
        <taxon>lamiids</taxon>
        <taxon>Lamiales</taxon>
        <taxon>Oleaceae</taxon>
        <taxon>Oleeae</taxon>
        <taxon>Olea</taxon>
    </lineage>
</organism>
<protein>
    <submittedName>
        <fullName evidence="1">Uncharacterized protein</fullName>
    </submittedName>
</protein>
<proteinExistence type="predicted"/>
<keyword evidence="2" id="KW-1185">Reference proteome</keyword>
<name>A0A8S0T5A3_OLEEU</name>
<dbReference type="EMBL" id="CACTIH010005681">
    <property type="protein sequence ID" value="CAA3000267.1"/>
    <property type="molecule type" value="Genomic_DNA"/>
</dbReference>